<evidence type="ECO:0000313" key="5">
    <source>
        <dbReference type="Proteomes" id="UP001165524"/>
    </source>
</evidence>
<dbReference type="InterPro" id="IPR023772">
    <property type="entry name" value="DNA-bd_HTH_TetR-type_CS"/>
</dbReference>
<evidence type="ECO:0000313" key="4">
    <source>
        <dbReference type="EMBL" id="MCK0538822.1"/>
    </source>
</evidence>
<feature type="DNA-binding region" description="H-T-H motif" evidence="2">
    <location>
        <begin position="39"/>
        <end position="58"/>
    </location>
</feature>
<accession>A0ABT0EAE5</accession>
<protein>
    <submittedName>
        <fullName evidence="4">TetR/AcrR family transcriptional regulator</fullName>
    </submittedName>
</protein>
<dbReference type="PRINTS" id="PR00455">
    <property type="entry name" value="HTHTETR"/>
</dbReference>
<dbReference type="Proteomes" id="UP001165524">
    <property type="component" value="Unassembled WGS sequence"/>
</dbReference>
<dbReference type="PROSITE" id="PS01081">
    <property type="entry name" value="HTH_TETR_1"/>
    <property type="match status" value="1"/>
</dbReference>
<gene>
    <name evidence="4" type="ORF">MU846_13990</name>
</gene>
<dbReference type="InterPro" id="IPR009057">
    <property type="entry name" value="Homeodomain-like_sf"/>
</dbReference>
<keyword evidence="1 2" id="KW-0238">DNA-binding</keyword>
<dbReference type="PANTHER" id="PTHR30055:SF243">
    <property type="entry name" value="HTH-TYPE TRANSCRIPTIONAL REGULATOR RV1816"/>
    <property type="match status" value="1"/>
</dbReference>
<dbReference type="Pfam" id="PF00440">
    <property type="entry name" value="TetR_N"/>
    <property type="match status" value="1"/>
</dbReference>
<proteinExistence type="predicted"/>
<dbReference type="RefSeq" id="WP_246953812.1">
    <property type="nucleotide sequence ID" value="NZ_JALKII010000015.1"/>
</dbReference>
<evidence type="ECO:0000256" key="2">
    <source>
        <dbReference type="PROSITE-ProRule" id="PRU00335"/>
    </source>
</evidence>
<evidence type="ECO:0000256" key="1">
    <source>
        <dbReference type="ARBA" id="ARBA00023125"/>
    </source>
</evidence>
<dbReference type="PANTHER" id="PTHR30055">
    <property type="entry name" value="HTH-TYPE TRANSCRIPTIONAL REGULATOR RUTR"/>
    <property type="match status" value="1"/>
</dbReference>
<comment type="caution">
    <text evidence="4">The sequence shown here is derived from an EMBL/GenBank/DDBJ whole genome shotgun (WGS) entry which is preliminary data.</text>
</comment>
<dbReference type="EMBL" id="JALKII010000015">
    <property type="protein sequence ID" value="MCK0538822.1"/>
    <property type="molecule type" value="Genomic_DNA"/>
</dbReference>
<name>A0ABT0EAE5_9GAMM</name>
<dbReference type="SUPFAM" id="SSF46689">
    <property type="entry name" value="Homeodomain-like"/>
    <property type="match status" value="1"/>
</dbReference>
<dbReference type="InterPro" id="IPR001647">
    <property type="entry name" value="HTH_TetR"/>
</dbReference>
<sequence length="203" mass="22832">MRPPRQIRARSEDARAALRAEILENGRQLFLQHGYDAVSLRTLAATVGLTAAALYTYFPGKLALLRAIWAEDLQRLYKRVRGTGRQASLRQQLQTLVRYWLTHPDMFRVLFLIEDRTPDDGAMFIGSDAAQALIGLIRDAVCAQLPGVAAKQQQAEFEALWAAVQGVMTLAILVPEYGWAPARKLVDIQVDAFEARWRDMARP</sequence>
<reference evidence="4" key="1">
    <citation type="submission" date="2022-04" db="EMBL/GenBank/DDBJ databases">
        <title>Alcanivorax sp. CY1518 draft genome sequence.</title>
        <authorList>
            <person name="Zhao G."/>
            <person name="An M."/>
        </authorList>
    </citation>
    <scope>NUCLEOTIDE SEQUENCE</scope>
    <source>
        <strain evidence="4">CY1518</strain>
    </source>
</reference>
<organism evidence="4 5">
    <name type="scientific">Alcanivorax quisquiliarum</name>
    <dbReference type="NCBI Taxonomy" id="2933565"/>
    <lineage>
        <taxon>Bacteria</taxon>
        <taxon>Pseudomonadati</taxon>
        <taxon>Pseudomonadota</taxon>
        <taxon>Gammaproteobacteria</taxon>
        <taxon>Oceanospirillales</taxon>
        <taxon>Alcanivoracaceae</taxon>
        <taxon>Alcanivorax</taxon>
    </lineage>
</organism>
<keyword evidence="5" id="KW-1185">Reference proteome</keyword>
<feature type="domain" description="HTH tetR-type" evidence="3">
    <location>
        <begin position="16"/>
        <end position="76"/>
    </location>
</feature>
<dbReference type="InterPro" id="IPR050109">
    <property type="entry name" value="HTH-type_TetR-like_transc_reg"/>
</dbReference>
<dbReference type="PROSITE" id="PS50977">
    <property type="entry name" value="HTH_TETR_2"/>
    <property type="match status" value="1"/>
</dbReference>
<dbReference type="Gene3D" id="1.10.357.10">
    <property type="entry name" value="Tetracycline Repressor, domain 2"/>
    <property type="match status" value="1"/>
</dbReference>
<evidence type="ECO:0000259" key="3">
    <source>
        <dbReference type="PROSITE" id="PS50977"/>
    </source>
</evidence>